<name>A0A1J4Q750_9ACTN</name>
<dbReference type="Pfam" id="PF04149">
    <property type="entry name" value="DUF397"/>
    <property type="match status" value="1"/>
</dbReference>
<protein>
    <submittedName>
        <fullName evidence="2">DUF397 domain-containing protein</fullName>
    </submittedName>
</protein>
<organism evidence="2 3">
    <name type="scientific">Streptomyces malaysiense</name>
    <dbReference type="NCBI Taxonomy" id="1428626"/>
    <lineage>
        <taxon>Bacteria</taxon>
        <taxon>Bacillati</taxon>
        <taxon>Actinomycetota</taxon>
        <taxon>Actinomycetes</taxon>
        <taxon>Kitasatosporales</taxon>
        <taxon>Streptomycetaceae</taxon>
        <taxon>Streptomyces</taxon>
    </lineage>
</organism>
<dbReference type="InterPro" id="IPR007278">
    <property type="entry name" value="DUF397"/>
</dbReference>
<dbReference type="Proteomes" id="UP000034838">
    <property type="component" value="Unassembled WGS sequence"/>
</dbReference>
<dbReference type="AlphaFoldDB" id="A0A1J4Q750"/>
<feature type="domain" description="DUF397" evidence="1">
    <location>
        <begin position="15"/>
        <end position="65"/>
    </location>
</feature>
<sequence>MNPRRIATELAPDHDWFKSSYSDPGQNCVEVAPLHPHIGVRDSKDPHGPALLLPFHAWAEFIGHVAGAAE</sequence>
<evidence type="ECO:0000313" key="3">
    <source>
        <dbReference type="Proteomes" id="UP000034838"/>
    </source>
</evidence>
<gene>
    <name evidence="2" type="ORF">VT52_002700</name>
</gene>
<dbReference type="OrthoDB" id="4327960at2"/>
<evidence type="ECO:0000313" key="2">
    <source>
        <dbReference type="EMBL" id="OIK29005.1"/>
    </source>
</evidence>
<comment type="caution">
    <text evidence="2">The sequence shown here is derived from an EMBL/GenBank/DDBJ whole genome shotgun (WGS) entry which is preliminary data.</text>
</comment>
<dbReference type="RefSeq" id="WP_046423411.1">
    <property type="nucleotide sequence ID" value="NZ_LBDA02000006.1"/>
</dbReference>
<proteinExistence type="predicted"/>
<evidence type="ECO:0000259" key="1">
    <source>
        <dbReference type="Pfam" id="PF04149"/>
    </source>
</evidence>
<reference evidence="2" key="1">
    <citation type="submission" date="2016-10" db="EMBL/GenBank/DDBJ databases">
        <title>Genome sequence of Streptomyces malaysiense MUSC 136.</title>
        <authorList>
            <person name="Lee L.-H."/>
            <person name="Ser H.-L."/>
        </authorList>
    </citation>
    <scope>NUCLEOTIDE SEQUENCE [LARGE SCALE GENOMIC DNA]</scope>
    <source>
        <strain evidence="2">MUSC 136</strain>
    </source>
</reference>
<keyword evidence="3" id="KW-1185">Reference proteome</keyword>
<accession>A0A1J4Q750</accession>
<dbReference type="EMBL" id="LBDA02000006">
    <property type="protein sequence ID" value="OIK29005.1"/>
    <property type="molecule type" value="Genomic_DNA"/>
</dbReference>